<dbReference type="EMBL" id="MHJL01000023">
    <property type="protein sequence ID" value="OGY67415.1"/>
    <property type="molecule type" value="Genomic_DNA"/>
</dbReference>
<comment type="caution">
    <text evidence="2">The sequence shown here is derived from an EMBL/GenBank/DDBJ whole genome shotgun (WGS) entry which is preliminary data.</text>
</comment>
<keyword evidence="1" id="KW-0812">Transmembrane</keyword>
<proteinExistence type="predicted"/>
<evidence type="ECO:0000313" key="3">
    <source>
        <dbReference type="Proteomes" id="UP000177690"/>
    </source>
</evidence>
<evidence type="ECO:0008006" key="4">
    <source>
        <dbReference type="Google" id="ProtNLM"/>
    </source>
</evidence>
<name>A0A1G1ZSG4_9BACT</name>
<evidence type="ECO:0000256" key="1">
    <source>
        <dbReference type="SAM" id="Phobius"/>
    </source>
</evidence>
<protein>
    <recommendedName>
        <fullName evidence="4">Cohesin domain-containing protein</fullName>
    </recommendedName>
</protein>
<feature type="transmembrane region" description="Helical" evidence="1">
    <location>
        <begin position="282"/>
        <end position="303"/>
    </location>
</feature>
<evidence type="ECO:0000313" key="2">
    <source>
        <dbReference type="EMBL" id="OGY67415.1"/>
    </source>
</evidence>
<sequence>MEKIIMNPVRANKKIYLSILVLSALLLPYSVFASNIYIDANHPDFFVGDTIIFSVRVDSENKNINAVEGSVLLDYLAGSVSLIDINTAGSKFSLWPGKPLPSESNTSISFVGGTPDGLNSKDAIIFNIVLRLQKVGQITLTPDNLSAYLHDGKGTKDKVSVKNLVMDVLPEKFDSRPRDDWNNLTSNDKTPPEFIEAIISHDSYVFNNQYFVSFFATDKDSGIAYYEIKEGDRDFVRAESPYLIRDQSLKSIVQIKAVDKAGNESITKAKITVLPAPFYKNILFWIITLLIAVLIFYVLRLILKRRKNS</sequence>
<organism evidence="2 3">
    <name type="scientific">Candidatus Harrisonbacteria bacterium RIFCSPLOWO2_02_FULL_41_13b</name>
    <dbReference type="NCBI Taxonomy" id="1798409"/>
    <lineage>
        <taxon>Bacteria</taxon>
        <taxon>Candidatus Harrisoniibacteriota</taxon>
    </lineage>
</organism>
<dbReference type="Proteomes" id="UP000177690">
    <property type="component" value="Unassembled WGS sequence"/>
</dbReference>
<keyword evidence="1" id="KW-1133">Transmembrane helix</keyword>
<gene>
    <name evidence="2" type="ORF">A3I24_00945</name>
</gene>
<reference evidence="2 3" key="1">
    <citation type="journal article" date="2016" name="Nat. Commun.">
        <title>Thousands of microbial genomes shed light on interconnected biogeochemical processes in an aquifer system.</title>
        <authorList>
            <person name="Anantharaman K."/>
            <person name="Brown C.T."/>
            <person name="Hug L.A."/>
            <person name="Sharon I."/>
            <person name="Castelle C.J."/>
            <person name="Probst A.J."/>
            <person name="Thomas B.C."/>
            <person name="Singh A."/>
            <person name="Wilkins M.J."/>
            <person name="Karaoz U."/>
            <person name="Brodie E.L."/>
            <person name="Williams K.H."/>
            <person name="Hubbard S.S."/>
            <person name="Banfield J.F."/>
        </authorList>
    </citation>
    <scope>NUCLEOTIDE SEQUENCE [LARGE SCALE GENOMIC DNA]</scope>
</reference>
<accession>A0A1G1ZSG4</accession>
<dbReference type="AlphaFoldDB" id="A0A1G1ZSG4"/>
<keyword evidence="1" id="KW-0472">Membrane</keyword>
<dbReference type="STRING" id="1798409.A3I24_00945"/>